<name>A0A2T0TN65_9BACT</name>
<protein>
    <submittedName>
        <fullName evidence="1">Uncharacterized protein</fullName>
    </submittedName>
</protein>
<proteinExistence type="predicted"/>
<evidence type="ECO:0000313" key="1">
    <source>
        <dbReference type="EMBL" id="PRY47097.1"/>
    </source>
</evidence>
<reference evidence="1 2" key="1">
    <citation type="submission" date="2018-03" db="EMBL/GenBank/DDBJ databases">
        <title>Genomic Encyclopedia of Archaeal and Bacterial Type Strains, Phase II (KMG-II): from individual species to whole genera.</title>
        <authorList>
            <person name="Goeker M."/>
        </authorList>
    </citation>
    <scope>NUCLEOTIDE SEQUENCE [LARGE SCALE GENOMIC DNA]</scope>
    <source>
        <strain evidence="1 2">DSM 28354</strain>
    </source>
</reference>
<keyword evidence="2" id="KW-1185">Reference proteome</keyword>
<organism evidence="1 2">
    <name type="scientific">Spirosoma oryzae</name>
    <dbReference type="NCBI Taxonomy" id="1469603"/>
    <lineage>
        <taxon>Bacteria</taxon>
        <taxon>Pseudomonadati</taxon>
        <taxon>Bacteroidota</taxon>
        <taxon>Cytophagia</taxon>
        <taxon>Cytophagales</taxon>
        <taxon>Cytophagaceae</taxon>
        <taxon>Spirosoma</taxon>
    </lineage>
</organism>
<dbReference type="Proteomes" id="UP000238375">
    <property type="component" value="Unassembled WGS sequence"/>
</dbReference>
<evidence type="ECO:0000313" key="2">
    <source>
        <dbReference type="Proteomes" id="UP000238375"/>
    </source>
</evidence>
<dbReference type="OrthoDB" id="947980at2"/>
<dbReference type="AlphaFoldDB" id="A0A2T0TN65"/>
<gene>
    <name evidence="1" type="ORF">CLV58_101163</name>
</gene>
<sequence>MRQHNQYLAKVQEELSIYQKYLIDETFELTQTQLDVYDRIEFARNQLREGYSDSQVLTTLKRSQHIQDRRAREILALAYAVFGEVRQTRSKDGIKYLYAEMFKDAYKKAMEAEDFRAAALLLKEAAKIDGAYSEEKTNNADAYKRPTKITIKTKSVMIGAPAPAEKNEVETVTYELEK</sequence>
<comment type="caution">
    <text evidence="1">The sequence shown here is derived from an EMBL/GenBank/DDBJ whole genome shotgun (WGS) entry which is preliminary data.</text>
</comment>
<accession>A0A2T0TN65</accession>
<dbReference type="EMBL" id="PVTE01000001">
    <property type="protein sequence ID" value="PRY47097.1"/>
    <property type="molecule type" value="Genomic_DNA"/>
</dbReference>
<dbReference type="RefSeq" id="WP_106135853.1">
    <property type="nucleotide sequence ID" value="NZ_PVTE01000001.1"/>
</dbReference>